<keyword evidence="5" id="KW-1185">Reference proteome</keyword>
<comment type="caution">
    <text evidence="4">The sequence shown here is derived from an EMBL/GenBank/DDBJ whole genome shotgun (WGS) entry which is preliminary data.</text>
</comment>
<feature type="compositionally biased region" description="Gly residues" evidence="1">
    <location>
        <begin position="718"/>
        <end position="727"/>
    </location>
</feature>
<organism evidence="4 5">
    <name type="scientific">Knufia fluminis</name>
    <dbReference type="NCBI Taxonomy" id="191047"/>
    <lineage>
        <taxon>Eukaryota</taxon>
        <taxon>Fungi</taxon>
        <taxon>Dikarya</taxon>
        <taxon>Ascomycota</taxon>
        <taxon>Pezizomycotina</taxon>
        <taxon>Eurotiomycetes</taxon>
        <taxon>Chaetothyriomycetidae</taxon>
        <taxon>Chaetothyriales</taxon>
        <taxon>Trichomeriaceae</taxon>
        <taxon>Knufia</taxon>
    </lineage>
</organism>
<dbReference type="PANTHER" id="PTHR12203">
    <property type="entry name" value="KDEL LYS-ASP-GLU-LEU CONTAINING - RELATED"/>
    <property type="match status" value="1"/>
</dbReference>
<proteinExistence type="predicted"/>
<dbReference type="AlphaFoldDB" id="A0AAN8EK95"/>
<feature type="region of interest" description="Disordered" evidence="1">
    <location>
        <begin position="707"/>
        <end position="741"/>
    </location>
</feature>
<feature type="transmembrane region" description="Helical" evidence="2">
    <location>
        <begin position="12"/>
        <end position="33"/>
    </location>
</feature>
<protein>
    <recommendedName>
        <fullName evidence="3">Glycosyl transferase CAP10 domain-containing protein</fullName>
    </recommendedName>
</protein>
<dbReference type="Proteomes" id="UP001316803">
    <property type="component" value="Unassembled WGS sequence"/>
</dbReference>
<dbReference type="SMART" id="SM00672">
    <property type="entry name" value="CAP10"/>
    <property type="match status" value="1"/>
</dbReference>
<keyword evidence="2" id="KW-0472">Membrane</keyword>
<dbReference type="Pfam" id="PF05686">
    <property type="entry name" value="Glyco_transf_90"/>
    <property type="match status" value="1"/>
</dbReference>
<gene>
    <name evidence="4" type="ORF">OHC33_003421</name>
</gene>
<dbReference type="InterPro" id="IPR051091">
    <property type="entry name" value="O-Glucosyltr/Glycosyltrsf_90"/>
</dbReference>
<feature type="domain" description="Glycosyl transferase CAP10" evidence="3">
    <location>
        <begin position="352"/>
        <end position="683"/>
    </location>
</feature>
<evidence type="ECO:0000259" key="3">
    <source>
        <dbReference type="SMART" id="SM00672"/>
    </source>
</evidence>
<keyword evidence="2" id="KW-1133">Transmembrane helix</keyword>
<dbReference type="PANTHER" id="PTHR12203:SF22">
    <property type="entry name" value="CAPSULE ASSOCIATED PROTEIN"/>
    <property type="match status" value="1"/>
</dbReference>
<evidence type="ECO:0000313" key="5">
    <source>
        <dbReference type="Proteomes" id="UP001316803"/>
    </source>
</evidence>
<evidence type="ECO:0000256" key="2">
    <source>
        <dbReference type="SAM" id="Phobius"/>
    </source>
</evidence>
<feature type="compositionally biased region" description="Low complexity" evidence="1">
    <location>
        <begin position="86"/>
        <end position="98"/>
    </location>
</feature>
<keyword evidence="2" id="KW-0812">Transmembrane</keyword>
<evidence type="ECO:0000313" key="4">
    <source>
        <dbReference type="EMBL" id="KAK5955780.1"/>
    </source>
</evidence>
<name>A0AAN8EK95_9EURO</name>
<accession>A0AAN8EK95</accession>
<dbReference type="InterPro" id="IPR006598">
    <property type="entry name" value="CAP10"/>
</dbReference>
<dbReference type="EMBL" id="JAKLMC020000006">
    <property type="protein sequence ID" value="KAK5955780.1"/>
    <property type="molecule type" value="Genomic_DNA"/>
</dbReference>
<evidence type="ECO:0000256" key="1">
    <source>
        <dbReference type="SAM" id="MobiDB-lite"/>
    </source>
</evidence>
<feature type="region of interest" description="Disordered" evidence="1">
    <location>
        <begin position="44"/>
        <end position="103"/>
    </location>
</feature>
<reference evidence="4 5" key="1">
    <citation type="submission" date="2022-12" db="EMBL/GenBank/DDBJ databases">
        <title>Genomic features and morphological characterization of a novel Knufia sp. strain isolated from spacecraft assembly facility.</title>
        <authorList>
            <person name="Teixeira M."/>
            <person name="Chander A.M."/>
            <person name="Stajich J.E."/>
            <person name="Venkateswaran K."/>
        </authorList>
    </citation>
    <scope>NUCLEOTIDE SEQUENCE [LARGE SCALE GENOMIC DNA]</scope>
    <source>
        <strain evidence="4 5">FJI-L2-BK-P2</strain>
    </source>
</reference>
<sequence>MGRIEIGKRRIYILVAACAATFLLYNLLSYSSYNEGLGYSPGKQASIHPPEPTIPENEDYEWDDRLPPLPETPAVAPIEHEDQAEPTSLPSTQTTPTPVARPDGHPIAALMKEADVRWREYEGSRSETFRQTVEKYRTKYGRHPPPGFKEWYMHARRKNVWNIDDFDHIMDDLRPFWAIEPKIIRTHAAHLWENPDHGVAGIHVRNKTIAKVQNGSWRSETMEEVINIFVEYLPDMDIMMNRLDQPRLLVPWEDLQKLLETEHDTRVMPPEVDYNFTSGQDRLTNIGLEPDQFDESEERYDAEWFGYPGKQYMDIASKACPPESPARSNMSIAQADAMYKEPSAGIVSNFNLSSDLCTVGPTIHNLHGMLYSASSILASHKLVPIFSECKVNVNNDIMFPANMYWKHDDRYDYMPNEDVPWREKADTMIWRGVTSGGVQIETNWQTMHRQRLVQLMNGTHMTLENQNVTVLTQDPSKDGQQGFSPFADLGLPSTPPATYHNTTISPGAFADKVSDIGFVEAWGCIPGECPFYNDVFSWKPQTSLTQQFRSKYLIDVDGHSFSGRWHAFLLSKSLGFKATIFREWHDSRLFPWRHFVPVDNRYDDLYSLLTYFVGYGNPPNRDTAASDSLSEGSEDVFVPPHQEEAKRLARQGREWANKVLRRDDIEVYMFRLLLEYGRIIDDNRDRIGYSGDGSELDRFDAGEEFAEGEGATGTSRWGIGGWFGGAAGPEDSKPNHGVGIS</sequence>